<dbReference type="Pfam" id="PF12728">
    <property type="entry name" value="HTH_17"/>
    <property type="match status" value="1"/>
</dbReference>
<dbReference type="SUPFAM" id="SSF46955">
    <property type="entry name" value="Putative DNA-binding domain"/>
    <property type="match status" value="1"/>
</dbReference>
<protein>
    <recommendedName>
        <fullName evidence="1">Helix-turn-helix domain-containing protein</fullName>
    </recommendedName>
</protein>
<dbReference type="AlphaFoldDB" id="A0A6N4ULT1"/>
<dbReference type="EMBL" id="AP022565">
    <property type="protein sequence ID" value="BBX25770.1"/>
    <property type="molecule type" value="Genomic_DNA"/>
</dbReference>
<dbReference type="InterPro" id="IPR041657">
    <property type="entry name" value="HTH_17"/>
</dbReference>
<dbReference type="RefSeq" id="WP_163661419.1">
    <property type="nucleotide sequence ID" value="NZ_BAAAKC010000014.1"/>
</dbReference>
<sequence>MSVLPELLTPEETADWLGMSVDSLSQNRYLRNEHSIPHVKIGGRVRYLKDDLIEYVKKNRRVSNGA</sequence>
<name>A0A6N4ULT1_9MYCO</name>
<dbReference type="Proteomes" id="UP000466906">
    <property type="component" value="Chromosome"/>
</dbReference>
<keyword evidence="3" id="KW-1185">Reference proteome</keyword>
<reference evidence="2 3" key="1">
    <citation type="journal article" date="2019" name="Emerg. Microbes Infect.">
        <title>Comprehensive subspecies identification of 175 nontuberculous mycobacteria species based on 7547 genomic profiles.</title>
        <authorList>
            <person name="Matsumoto Y."/>
            <person name="Kinjo T."/>
            <person name="Motooka D."/>
            <person name="Nabeya D."/>
            <person name="Jung N."/>
            <person name="Uechi K."/>
            <person name="Horii T."/>
            <person name="Iida T."/>
            <person name="Fujita J."/>
            <person name="Nakamura S."/>
        </authorList>
    </citation>
    <scope>NUCLEOTIDE SEQUENCE [LARGE SCALE GENOMIC DNA]</scope>
    <source>
        <strain evidence="2 3">JCM 12272</strain>
    </source>
</reference>
<accession>A0A6N4ULT1</accession>
<dbReference type="InterPro" id="IPR009061">
    <property type="entry name" value="DNA-bd_dom_put_sf"/>
</dbReference>
<feature type="domain" description="Helix-turn-helix" evidence="1">
    <location>
        <begin position="7"/>
        <end position="60"/>
    </location>
</feature>
<proteinExistence type="predicted"/>
<organism evidence="2 3">
    <name type="scientific">Mycolicibacterium alvei</name>
    <dbReference type="NCBI Taxonomy" id="67081"/>
    <lineage>
        <taxon>Bacteria</taxon>
        <taxon>Bacillati</taxon>
        <taxon>Actinomycetota</taxon>
        <taxon>Actinomycetes</taxon>
        <taxon>Mycobacteriales</taxon>
        <taxon>Mycobacteriaceae</taxon>
        <taxon>Mycolicibacterium</taxon>
    </lineage>
</organism>
<gene>
    <name evidence="2" type="ORF">MALV_08950</name>
</gene>
<evidence type="ECO:0000313" key="2">
    <source>
        <dbReference type="EMBL" id="BBX25770.1"/>
    </source>
</evidence>
<evidence type="ECO:0000313" key="3">
    <source>
        <dbReference type="Proteomes" id="UP000466906"/>
    </source>
</evidence>
<evidence type="ECO:0000259" key="1">
    <source>
        <dbReference type="Pfam" id="PF12728"/>
    </source>
</evidence>
<dbReference type="KEGG" id="malv:MALV_08950"/>